<dbReference type="EMBL" id="VMNI01000026">
    <property type="protein sequence ID" value="TVO71486.1"/>
    <property type="molecule type" value="Genomic_DNA"/>
</dbReference>
<sequence>MRSRWSKGKLASLARLSQRFNSITHAQMAWRHNEAPNGILSARPRFSIMPLTTTHTAMHDPLTAFEQRWLAEATRLREDITGPADDTMAVRRARAAGGDLEQRILARAATLGERSGLMSAMHSRRQHIRLIALIAMALAIMGGAGAASAVLGDGTHPVNVIWAISGLLGFHAITLLLWLIGRWLPLGASGSLAGQLWLQLQARLGAGPALTSVLQAHSSIARQSGASFWWLGRVSHALWLATLSAALLTLVFLLATRRYGFVWETTILPADVFVQLTQTLGALPAALGIRVPDAIMVLNAGGTRGVDADRHAWSAWLVASVLLYGALPRAAALLVCQLRWHRAQRAFRLDLDLPAYATLQARLMPNVEHSGISSAAPTRLPSFHATHHTTSAGDGRCLMALELADDLAWPPTGFSRAFDAGRIDSREARHQALDHLAQHSAERLLLAIDARLSPDRGALALIAELSRYADDTAVWFYGQPADTTRMAHWRDGLQQIGLADDHIVDNADLARAWVEADHG</sequence>
<protein>
    <submittedName>
        <fullName evidence="2">DUF2868 domain-containing protein</fullName>
    </submittedName>
</protein>
<dbReference type="AlphaFoldDB" id="A0A557QZM0"/>
<evidence type="ECO:0000256" key="1">
    <source>
        <dbReference type="SAM" id="Phobius"/>
    </source>
</evidence>
<feature type="transmembrane region" description="Helical" evidence="1">
    <location>
        <begin position="313"/>
        <end position="335"/>
    </location>
</feature>
<accession>A0A557QZM0</accession>
<dbReference type="Pfam" id="PF11067">
    <property type="entry name" value="DUF2868"/>
    <property type="match status" value="1"/>
</dbReference>
<dbReference type="Proteomes" id="UP000318349">
    <property type="component" value="Unassembled WGS sequence"/>
</dbReference>
<keyword evidence="1" id="KW-1133">Transmembrane helix</keyword>
<keyword evidence="1" id="KW-0812">Transmembrane</keyword>
<gene>
    <name evidence="2" type="ORF">FHP89_19925</name>
</gene>
<feature type="transmembrane region" description="Helical" evidence="1">
    <location>
        <begin position="128"/>
        <end position="148"/>
    </location>
</feature>
<feature type="transmembrane region" description="Helical" evidence="1">
    <location>
        <begin position="160"/>
        <end position="180"/>
    </location>
</feature>
<keyword evidence="1" id="KW-0472">Membrane</keyword>
<name>A0A557QZM0_9RHOO</name>
<organism evidence="2 3">
    <name type="scientific">Denitromonas halophila</name>
    <dbReference type="NCBI Taxonomy" id="1629404"/>
    <lineage>
        <taxon>Bacteria</taxon>
        <taxon>Pseudomonadati</taxon>
        <taxon>Pseudomonadota</taxon>
        <taxon>Betaproteobacteria</taxon>
        <taxon>Rhodocyclales</taxon>
        <taxon>Zoogloeaceae</taxon>
        <taxon>Denitromonas</taxon>
    </lineage>
</organism>
<dbReference type="InterPro" id="IPR021296">
    <property type="entry name" value="DUF2868"/>
</dbReference>
<feature type="transmembrane region" description="Helical" evidence="1">
    <location>
        <begin position="237"/>
        <end position="255"/>
    </location>
</feature>
<reference evidence="2 3" key="1">
    <citation type="submission" date="2019-07" db="EMBL/GenBank/DDBJ databases">
        <title>The pathways for chlorine oxyanion respiration interact through the shared metabolite chlorate.</title>
        <authorList>
            <person name="Barnum T.P."/>
            <person name="Cheng Y."/>
            <person name="Hill K.A."/>
            <person name="Lucas L.N."/>
            <person name="Carlson H.K."/>
            <person name="Coates J.D."/>
        </authorList>
    </citation>
    <scope>NUCLEOTIDE SEQUENCE [LARGE SCALE GENOMIC DNA]</scope>
    <source>
        <strain evidence="2 3">SFB-1</strain>
    </source>
</reference>
<proteinExistence type="predicted"/>
<evidence type="ECO:0000313" key="2">
    <source>
        <dbReference type="EMBL" id="TVO71486.1"/>
    </source>
</evidence>
<comment type="caution">
    <text evidence="2">The sequence shown here is derived from an EMBL/GenBank/DDBJ whole genome shotgun (WGS) entry which is preliminary data.</text>
</comment>
<evidence type="ECO:0000313" key="3">
    <source>
        <dbReference type="Proteomes" id="UP000318349"/>
    </source>
</evidence>